<organism evidence="6 7">
    <name type="scientific">Nelumbo nucifera</name>
    <name type="common">Sacred lotus</name>
    <dbReference type="NCBI Taxonomy" id="4432"/>
    <lineage>
        <taxon>Eukaryota</taxon>
        <taxon>Viridiplantae</taxon>
        <taxon>Streptophyta</taxon>
        <taxon>Embryophyta</taxon>
        <taxon>Tracheophyta</taxon>
        <taxon>Spermatophyta</taxon>
        <taxon>Magnoliopsida</taxon>
        <taxon>Proteales</taxon>
        <taxon>Nelumbonaceae</taxon>
        <taxon>Nelumbo</taxon>
    </lineage>
</organism>
<dbReference type="SUPFAM" id="SSF51735">
    <property type="entry name" value="NAD(P)-binding Rossmann-fold domains"/>
    <property type="match status" value="1"/>
</dbReference>
<evidence type="ECO:0000256" key="4">
    <source>
        <dbReference type="SAM" id="Phobius"/>
    </source>
</evidence>
<dbReference type="Proteomes" id="UP000607653">
    <property type="component" value="Unassembled WGS sequence"/>
</dbReference>
<name>A0A822XFZ7_NELNU</name>
<evidence type="ECO:0000256" key="2">
    <source>
        <dbReference type="ARBA" id="ARBA00023027"/>
    </source>
</evidence>
<accession>A0A822XFZ7</accession>
<dbReference type="GO" id="GO:0016853">
    <property type="term" value="F:isomerase activity"/>
    <property type="evidence" value="ECO:0007669"/>
    <property type="project" value="UniProtKB-KW"/>
</dbReference>
<keyword evidence="2" id="KW-0520">NAD</keyword>
<evidence type="ECO:0000256" key="3">
    <source>
        <dbReference type="ARBA" id="ARBA00023235"/>
    </source>
</evidence>
<keyword evidence="7" id="KW-1185">Reference proteome</keyword>
<reference evidence="6 7" key="1">
    <citation type="journal article" date="2020" name="Mol. Biol. Evol.">
        <title>Distinct Expression and Methylation Patterns for Genes with Different Fates following a Single Whole-Genome Duplication in Flowering Plants.</title>
        <authorList>
            <person name="Shi T."/>
            <person name="Rahmani R.S."/>
            <person name="Gugger P.F."/>
            <person name="Wang M."/>
            <person name="Li H."/>
            <person name="Zhang Y."/>
            <person name="Li Z."/>
            <person name="Wang Q."/>
            <person name="Van de Peer Y."/>
            <person name="Marchal K."/>
            <person name="Chen J."/>
        </authorList>
    </citation>
    <scope>NUCLEOTIDE SEQUENCE [LARGE SCALE GENOMIC DNA]</scope>
    <source>
        <tissue evidence="6">Leaf</tissue>
    </source>
</reference>
<gene>
    <name evidence="6" type="ORF">HUJ06_020076</name>
</gene>
<comment type="similarity">
    <text evidence="1">Belongs to the NAD(P)-dependent epimerase/dehydratase family.</text>
</comment>
<dbReference type="EMBL" id="DUZY01000001">
    <property type="protein sequence ID" value="DAD18613.1"/>
    <property type="molecule type" value="Genomic_DNA"/>
</dbReference>
<proteinExistence type="inferred from homology"/>
<comment type="caution">
    <text evidence="6">The sequence shown here is derived from an EMBL/GenBank/DDBJ whole genome shotgun (WGS) entry which is preliminary data.</text>
</comment>
<evidence type="ECO:0000313" key="6">
    <source>
        <dbReference type="EMBL" id="DAD18613.1"/>
    </source>
</evidence>
<evidence type="ECO:0000256" key="1">
    <source>
        <dbReference type="ARBA" id="ARBA00007637"/>
    </source>
</evidence>
<dbReference type="PRINTS" id="PR01713">
    <property type="entry name" value="NUCEPIMERASE"/>
</dbReference>
<keyword evidence="4" id="KW-0472">Membrane</keyword>
<dbReference type="Gene3D" id="3.40.50.720">
    <property type="entry name" value="NAD(P)-binding Rossmann-like Domain"/>
    <property type="match status" value="1"/>
</dbReference>
<evidence type="ECO:0000259" key="5">
    <source>
        <dbReference type="Pfam" id="PF01370"/>
    </source>
</evidence>
<keyword evidence="4" id="KW-1133">Transmembrane helix</keyword>
<feature type="domain" description="NAD-dependent epimerase/dehydratase" evidence="5">
    <location>
        <begin position="100"/>
        <end position="307"/>
    </location>
</feature>
<dbReference type="InterPro" id="IPR001509">
    <property type="entry name" value="Epimerase_deHydtase"/>
</dbReference>
<evidence type="ECO:0000313" key="7">
    <source>
        <dbReference type="Proteomes" id="UP000607653"/>
    </source>
</evidence>
<keyword evidence="4" id="KW-0812">Transmembrane</keyword>
<dbReference type="SMR" id="A0A822XFZ7"/>
<keyword evidence="3" id="KW-0413">Isomerase</keyword>
<dbReference type="PANTHER" id="PTHR43574">
    <property type="entry name" value="EPIMERASE-RELATED"/>
    <property type="match status" value="1"/>
</dbReference>
<feature type="transmembrane region" description="Helical" evidence="4">
    <location>
        <begin position="37"/>
        <end position="56"/>
    </location>
</feature>
<protein>
    <recommendedName>
        <fullName evidence="5">NAD-dependent epimerase/dehydratase domain-containing protein</fullName>
    </recommendedName>
</protein>
<sequence>MSQLKPISHLDNIPSTPGKFKMDKSPYIHRLRWHSSLAKLTFWSFLFLGLILLFFFRSPPPSSPSDSSRRSLSNSNWGGPAWEKRVRSSARVRARNGLSVLVTGAAGFVGTHVSAALKRRGDGVLGVDNFNDYYDPSLKRARQALLERTGVFVVEGDINDSALLRKLFDVVAFTHVMHLAAQAGVRYAMQNPGSYVHSNIAGLVNVLEVCKSANPQPAVVWASSSSVYGLNSKVPFSEEDRTDQPASLYAATKKAGEEIAHTYNHIYGLSITGLRFFTVYGPWGRPDMAYFFFTRDILKGKQIQIFEAPNHEKSTGRGGKKKGPAQLRVFNLGNTSPVPVTELVSILERLLKVKANRLMLKMPRNGDVQFTHANISLAQRELGYKPTTDLQTGLKKFVRWYLSYYSSSGKKSAS</sequence>
<dbReference type="InterPro" id="IPR036291">
    <property type="entry name" value="NAD(P)-bd_dom_sf"/>
</dbReference>
<dbReference type="Pfam" id="PF01370">
    <property type="entry name" value="Epimerase"/>
    <property type="match status" value="1"/>
</dbReference>
<dbReference type="AlphaFoldDB" id="A0A822XFZ7"/>